<comment type="caution">
    <text evidence="1">The sequence shown here is derived from an EMBL/GenBank/DDBJ whole genome shotgun (WGS) entry which is preliminary data.</text>
</comment>
<organism evidence="1 2">
    <name type="scientific">Ceratopteris richardii</name>
    <name type="common">Triangle waterfern</name>
    <dbReference type="NCBI Taxonomy" id="49495"/>
    <lineage>
        <taxon>Eukaryota</taxon>
        <taxon>Viridiplantae</taxon>
        <taxon>Streptophyta</taxon>
        <taxon>Embryophyta</taxon>
        <taxon>Tracheophyta</taxon>
        <taxon>Polypodiopsida</taxon>
        <taxon>Polypodiidae</taxon>
        <taxon>Polypodiales</taxon>
        <taxon>Pteridineae</taxon>
        <taxon>Pteridaceae</taxon>
        <taxon>Parkerioideae</taxon>
        <taxon>Ceratopteris</taxon>
    </lineage>
</organism>
<accession>A0A8T2UXQ5</accession>
<proteinExistence type="predicted"/>
<keyword evidence="2" id="KW-1185">Reference proteome</keyword>
<evidence type="ECO:0000313" key="2">
    <source>
        <dbReference type="Proteomes" id="UP000825935"/>
    </source>
</evidence>
<dbReference type="AlphaFoldDB" id="A0A8T2UXQ5"/>
<evidence type="ECO:0000313" key="1">
    <source>
        <dbReference type="EMBL" id="KAH7438503.1"/>
    </source>
</evidence>
<reference evidence="1" key="1">
    <citation type="submission" date="2021-08" db="EMBL/GenBank/DDBJ databases">
        <title>WGS assembly of Ceratopteris richardii.</title>
        <authorList>
            <person name="Marchant D.B."/>
            <person name="Chen G."/>
            <person name="Jenkins J."/>
            <person name="Shu S."/>
            <person name="Leebens-Mack J."/>
            <person name="Grimwood J."/>
            <person name="Schmutz J."/>
            <person name="Soltis P."/>
            <person name="Soltis D."/>
            <person name="Chen Z.-H."/>
        </authorList>
    </citation>
    <scope>NUCLEOTIDE SEQUENCE</scope>
    <source>
        <strain evidence="1">Whitten #5841</strain>
        <tissue evidence="1">Leaf</tissue>
    </source>
</reference>
<gene>
    <name evidence="1" type="ORF">KP509_04G017700</name>
</gene>
<dbReference type="EMBL" id="CM035409">
    <property type="protein sequence ID" value="KAH7438503.1"/>
    <property type="molecule type" value="Genomic_DNA"/>
</dbReference>
<sequence length="127" mass="15083">MSMRACKATRESLITLQQISVCIHRNTLFLDCTFLSKGFHFTSKENFLFVNHFHYYFAKFLRRLKATLFSGKYSIIPNLRLNYLYAFAMFSGEMPLHCYQNAQEIVVPEDTHRRNRLLKSYRILLVS</sequence>
<name>A0A8T2UXQ5_CERRI</name>
<protein>
    <submittedName>
        <fullName evidence="1">Uncharacterized protein</fullName>
    </submittedName>
</protein>
<dbReference type="Proteomes" id="UP000825935">
    <property type="component" value="Chromosome 4"/>
</dbReference>